<dbReference type="KEGG" id="ccho:CCHOA_02790"/>
<sequence length="101" mass="11047">MKAACELKLAHVLRAYGITDENADLFGDDPERFEERAEKIAVLQAAHTEQEGGKPPREIPVADMKPGASPSRQAGSPYDVLPGWQPSRPIGCKVQHKQVTI</sequence>
<dbReference type="AlphaFoldDB" id="A0A3G6JAJ0"/>
<feature type="compositionally biased region" description="Basic and acidic residues" evidence="1">
    <location>
        <begin position="48"/>
        <end position="57"/>
    </location>
</feature>
<evidence type="ECO:0000313" key="2">
    <source>
        <dbReference type="EMBL" id="AZA12974.1"/>
    </source>
</evidence>
<evidence type="ECO:0000256" key="1">
    <source>
        <dbReference type="SAM" id="MobiDB-lite"/>
    </source>
</evidence>
<dbReference type="Proteomes" id="UP000269019">
    <property type="component" value="Chromosome"/>
</dbReference>
<name>A0A3G6JAJ0_9CORY</name>
<dbReference type="RefSeq" id="WP_206425814.1">
    <property type="nucleotide sequence ID" value="NZ_CP033896.1"/>
</dbReference>
<organism evidence="2 3">
    <name type="scientific">Corynebacterium choanae</name>
    <dbReference type="NCBI Taxonomy" id="1862358"/>
    <lineage>
        <taxon>Bacteria</taxon>
        <taxon>Bacillati</taxon>
        <taxon>Actinomycetota</taxon>
        <taxon>Actinomycetes</taxon>
        <taxon>Mycobacteriales</taxon>
        <taxon>Corynebacteriaceae</taxon>
        <taxon>Corynebacterium</taxon>
    </lineage>
</organism>
<accession>A0A3G6JAJ0</accession>
<dbReference type="EMBL" id="CP033896">
    <property type="protein sequence ID" value="AZA12974.1"/>
    <property type="molecule type" value="Genomic_DNA"/>
</dbReference>
<gene>
    <name evidence="2" type="ORF">CCHOA_02790</name>
</gene>
<protein>
    <submittedName>
        <fullName evidence="2">Uncharacterized protein</fullName>
    </submittedName>
</protein>
<reference evidence="2 3" key="1">
    <citation type="submission" date="2018-11" db="EMBL/GenBank/DDBJ databases">
        <authorList>
            <person name="Kleinhagauer T."/>
            <person name="Glaeser S.P."/>
            <person name="Spergser J."/>
            <person name="Ruckert C."/>
            <person name="Kaempfer P."/>
            <person name="Busse H.-J."/>
        </authorList>
    </citation>
    <scope>NUCLEOTIDE SEQUENCE [LARGE SCALE GENOMIC DNA]</scope>
    <source>
        <strain evidence="2 3">200CH</strain>
    </source>
</reference>
<keyword evidence="3" id="KW-1185">Reference proteome</keyword>
<feature type="region of interest" description="Disordered" evidence="1">
    <location>
        <begin position="46"/>
        <end position="89"/>
    </location>
</feature>
<evidence type="ECO:0000313" key="3">
    <source>
        <dbReference type="Proteomes" id="UP000269019"/>
    </source>
</evidence>
<proteinExistence type="predicted"/>